<protein>
    <submittedName>
        <fullName evidence="1">Uncharacterized protein</fullName>
    </submittedName>
</protein>
<comment type="caution">
    <text evidence="1">The sequence shown here is derived from an EMBL/GenBank/DDBJ whole genome shotgun (WGS) entry which is preliminary data.</text>
</comment>
<dbReference type="AlphaFoldDB" id="W6TYI4"/>
<name>W6TYI4_ECHGR</name>
<dbReference type="KEGG" id="egl:EGR_11294"/>
<dbReference type="Proteomes" id="UP000019149">
    <property type="component" value="Unassembled WGS sequence"/>
</dbReference>
<proteinExistence type="predicted"/>
<organism evidence="1 2">
    <name type="scientific">Echinococcus granulosus</name>
    <name type="common">Hydatid tapeworm</name>
    <dbReference type="NCBI Taxonomy" id="6210"/>
    <lineage>
        <taxon>Eukaryota</taxon>
        <taxon>Metazoa</taxon>
        <taxon>Spiralia</taxon>
        <taxon>Lophotrochozoa</taxon>
        <taxon>Platyhelminthes</taxon>
        <taxon>Cestoda</taxon>
        <taxon>Eucestoda</taxon>
        <taxon>Cyclophyllidea</taxon>
        <taxon>Taeniidae</taxon>
        <taxon>Echinococcus</taxon>
        <taxon>Echinococcus granulosus group</taxon>
    </lineage>
</organism>
<reference evidence="1 2" key="1">
    <citation type="journal article" date="2013" name="Nat. Genet.">
        <title>The genome of the hydatid tapeworm Echinococcus granulosus.</title>
        <authorList>
            <person name="Zheng H."/>
            <person name="Zhang W."/>
            <person name="Zhang L."/>
            <person name="Zhang Z."/>
            <person name="Li J."/>
            <person name="Lu G."/>
            <person name="Zhu Y."/>
            <person name="Wang Y."/>
            <person name="Huang Y."/>
            <person name="Liu J."/>
            <person name="Kang H."/>
            <person name="Chen J."/>
            <person name="Wang L."/>
            <person name="Chen A."/>
            <person name="Yu S."/>
            <person name="Gao Z."/>
            <person name="Jin L."/>
            <person name="Gu W."/>
            <person name="Wang Z."/>
            <person name="Zhao L."/>
            <person name="Shi B."/>
            <person name="Wen H."/>
            <person name="Lin R."/>
            <person name="Jones M.K."/>
            <person name="Brejova B."/>
            <person name="Vinar T."/>
            <person name="Zhao G."/>
            <person name="McManus D.P."/>
            <person name="Chen Z."/>
            <person name="Zhou Y."/>
            <person name="Wang S."/>
        </authorList>
    </citation>
    <scope>NUCLEOTIDE SEQUENCE [LARGE SCALE GENOMIC DNA]</scope>
</reference>
<sequence>MTVHFHLSLLQGNDLGAGSCRCKEPLIECLFFSPILLLPTISCTATTEMIYSSSTSVGQSNLLALKYKITYDSLYPAITSGEYYQMQGITSFSLGWLSLERLGLDQTLSDGQ</sequence>
<evidence type="ECO:0000313" key="2">
    <source>
        <dbReference type="Proteomes" id="UP000019149"/>
    </source>
</evidence>
<gene>
    <name evidence="1" type="ORF">EGR_11294</name>
</gene>
<accession>W6TYI4</accession>
<dbReference type="RefSeq" id="XP_024345051.1">
    <property type="nucleotide sequence ID" value="XM_024500535.1"/>
</dbReference>
<dbReference type="GeneID" id="36347001"/>
<keyword evidence="2" id="KW-1185">Reference proteome</keyword>
<evidence type="ECO:0000313" key="1">
    <source>
        <dbReference type="EMBL" id="EUB53855.1"/>
    </source>
</evidence>
<dbReference type="CTD" id="36347001"/>
<dbReference type="EMBL" id="APAU02000760">
    <property type="protein sequence ID" value="EUB53855.1"/>
    <property type="molecule type" value="Genomic_DNA"/>
</dbReference>